<keyword evidence="2" id="KW-1185">Reference proteome</keyword>
<dbReference type="HOGENOM" id="CLU_1394223_0_0_9"/>
<gene>
    <name evidence="1" type="ordered locus">Cphy_0921</name>
</gene>
<protein>
    <submittedName>
        <fullName evidence="1">Uncharacterized protein</fullName>
    </submittedName>
</protein>
<organism evidence="1 2">
    <name type="scientific">Lachnoclostridium phytofermentans (strain ATCC 700394 / DSM 18823 / ISDg)</name>
    <name type="common">Clostridium phytofermentans</name>
    <dbReference type="NCBI Taxonomy" id="357809"/>
    <lineage>
        <taxon>Bacteria</taxon>
        <taxon>Bacillati</taxon>
        <taxon>Bacillota</taxon>
        <taxon>Clostridia</taxon>
        <taxon>Lachnospirales</taxon>
        <taxon>Lachnospiraceae</taxon>
    </lineage>
</organism>
<evidence type="ECO:0000313" key="1">
    <source>
        <dbReference type="EMBL" id="ABX41306.1"/>
    </source>
</evidence>
<dbReference type="EMBL" id="CP000885">
    <property type="protein sequence ID" value="ABX41306.1"/>
    <property type="molecule type" value="Genomic_DNA"/>
</dbReference>
<dbReference type="AlphaFoldDB" id="A9KLH7"/>
<dbReference type="KEGG" id="cpy:Cphy_0921"/>
<proteinExistence type="predicted"/>
<dbReference type="Proteomes" id="UP000000370">
    <property type="component" value="Chromosome"/>
</dbReference>
<name>A9KLH7_LACP7</name>
<evidence type="ECO:0000313" key="2">
    <source>
        <dbReference type="Proteomes" id="UP000000370"/>
    </source>
</evidence>
<sequence length="195" mass="22907">MPLIIANSHGKIHHNMTLNKFYEVGMIEFQVDEWRNPVKDYLNLSIDNCYTLYYDECNNCRKFCIKEQSYNVPAEEDFVLAGVGYVSNQKPDYDFGRLWSDLRLQKNVKEIKFTKQFPKGNFLECMSSRRTEAFLEWLDGSGLSIHCSHVNNLFYSTVDIVDSIADMDDITTFGYDIYPLKNVVYKLFLSNRTYF</sequence>
<dbReference type="eggNOG" id="ENOG502ZMFW">
    <property type="taxonomic scope" value="Bacteria"/>
</dbReference>
<reference evidence="2" key="1">
    <citation type="submission" date="2007-11" db="EMBL/GenBank/DDBJ databases">
        <title>Complete genome sequence of Clostridium phytofermentans ISDg.</title>
        <authorList>
            <person name="Leschine S.B."/>
            <person name="Warnick T.A."/>
            <person name="Blanchard J.L."/>
            <person name="Schnell D.J."/>
            <person name="Petit E.L."/>
            <person name="LaTouf W.G."/>
            <person name="Copeland A."/>
            <person name="Lucas S."/>
            <person name="Lapidus A."/>
            <person name="Barry K."/>
            <person name="Glavina del Rio T."/>
            <person name="Dalin E."/>
            <person name="Tice H."/>
            <person name="Pitluck S."/>
            <person name="Kiss H."/>
            <person name="Brettin T."/>
            <person name="Bruce D."/>
            <person name="Detter J.C."/>
            <person name="Han C."/>
            <person name="Kuske C."/>
            <person name="Schmutz J."/>
            <person name="Larimer F."/>
            <person name="Land M."/>
            <person name="Hauser L."/>
            <person name="Kyrpides N."/>
            <person name="Kim E.A."/>
            <person name="Richardson P."/>
        </authorList>
    </citation>
    <scope>NUCLEOTIDE SEQUENCE [LARGE SCALE GENOMIC DNA]</scope>
    <source>
        <strain evidence="2">ATCC 700394 / DSM 18823 / ISDg</strain>
    </source>
</reference>
<accession>A9KLH7</accession>